<accession>A0A4R8UYQ2</accession>
<dbReference type="Gene3D" id="3.40.630.30">
    <property type="match status" value="1"/>
</dbReference>
<name>A0A4R8UYQ2_9MICO</name>
<feature type="domain" description="N-acetyltransferase" evidence="3">
    <location>
        <begin position="1"/>
        <end position="140"/>
    </location>
</feature>
<evidence type="ECO:0000313" key="4">
    <source>
        <dbReference type="EMBL" id="SDN15936.1"/>
    </source>
</evidence>
<dbReference type="Proteomes" id="UP000199639">
    <property type="component" value="Unassembled WGS sequence"/>
</dbReference>
<dbReference type="PANTHER" id="PTHR43877">
    <property type="entry name" value="AMINOALKYLPHOSPHONATE N-ACETYLTRANSFERASE-RELATED-RELATED"/>
    <property type="match status" value="1"/>
</dbReference>
<dbReference type="InterPro" id="IPR016181">
    <property type="entry name" value="Acyl_CoA_acyltransferase"/>
</dbReference>
<dbReference type="STRING" id="1424659.SAMN05216368_10440"/>
<evidence type="ECO:0000256" key="2">
    <source>
        <dbReference type="ARBA" id="ARBA00023315"/>
    </source>
</evidence>
<gene>
    <name evidence="5" type="ORF">E3O21_13705</name>
    <name evidence="4" type="ORF">SAMN05216368_10440</name>
</gene>
<keyword evidence="1 4" id="KW-0808">Transferase</keyword>
<reference evidence="5 7" key="2">
    <citation type="submission" date="2019-03" db="EMBL/GenBank/DDBJ databases">
        <title>Genomics of glacier-inhabiting Cryobacterium strains.</title>
        <authorList>
            <person name="Liu Q."/>
            <person name="Xin Y.-H."/>
        </authorList>
    </citation>
    <scope>NUCLEOTIDE SEQUENCE [LARGE SCALE GENOMIC DNA]</scope>
    <source>
        <strain evidence="5 7">Hh8</strain>
    </source>
</reference>
<dbReference type="CDD" id="cd04301">
    <property type="entry name" value="NAT_SF"/>
    <property type="match status" value="1"/>
</dbReference>
<evidence type="ECO:0000259" key="3">
    <source>
        <dbReference type="PROSITE" id="PS51186"/>
    </source>
</evidence>
<evidence type="ECO:0000313" key="6">
    <source>
        <dbReference type="Proteomes" id="UP000199639"/>
    </source>
</evidence>
<sequence>MTIRDLTPGNIDAAAALWHRAGLTRSWNSPGLDAQRALDGDTSTVLGAFDDERLVGTVMVGHDGHRGWVHYLAVDEGQRGTGLGKRMMAAAENWLRTHGVVKVQLMVRAGNDSVLGFYEHLGYEDASVQVRSKWLVQPTS</sequence>
<dbReference type="PROSITE" id="PS51186">
    <property type="entry name" value="GNAT"/>
    <property type="match status" value="1"/>
</dbReference>
<organism evidence="4 6">
    <name type="scientific">Cryobacterium flavum</name>
    <dbReference type="NCBI Taxonomy" id="1424659"/>
    <lineage>
        <taxon>Bacteria</taxon>
        <taxon>Bacillati</taxon>
        <taxon>Actinomycetota</taxon>
        <taxon>Actinomycetes</taxon>
        <taxon>Micrococcales</taxon>
        <taxon>Microbacteriaceae</taxon>
        <taxon>Cryobacterium</taxon>
    </lineage>
</organism>
<keyword evidence="7" id="KW-1185">Reference proteome</keyword>
<dbReference type="AlphaFoldDB" id="A0A4R8UYQ2"/>
<evidence type="ECO:0000256" key="1">
    <source>
        <dbReference type="ARBA" id="ARBA00022679"/>
    </source>
</evidence>
<dbReference type="GO" id="GO:0016747">
    <property type="term" value="F:acyltransferase activity, transferring groups other than amino-acyl groups"/>
    <property type="evidence" value="ECO:0007669"/>
    <property type="project" value="InterPro"/>
</dbReference>
<evidence type="ECO:0000313" key="5">
    <source>
        <dbReference type="EMBL" id="TFB74435.1"/>
    </source>
</evidence>
<dbReference type="EMBL" id="FNIB01000004">
    <property type="protein sequence ID" value="SDN15936.1"/>
    <property type="molecule type" value="Genomic_DNA"/>
</dbReference>
<dbReference type="EC" id="2.3.1.-" evidence="5"/>
<evidence type="ECO:0000313" key="7">
    <source>
        <dbReference type="Proteomes" id="UP000298252"/>
    </source>
</evidence>
<dbReference type="Proteomes" id="UP000298252">
    <property type="component" value="Unassembled WGS sequence"/>
</dbReference>
<dbReference type="InterPro" id="IPR000182">
    <property type="entry name" value="GNAT_dom"/>
</dbReference>
<dbReference type="EMBL" id="SOFD01000035">
    <property type="protein sequence ID" value="TFB74435.1"/>
    <property type="molecule type" value="Genomic_DNA"/>
</dbReference>
<dbReference type="Pfam" id="PF00583">
    <property type="entry name" value="Acetyltransf_1"/>
    <property type="match status" value="1"/>
</dbReference>
<dbReference type="InterPro" id="IPR050832">
    <property type="entry name" value="Bact_Acetyltransf"/>
</dbReference>
<protein>
    <submittedName>
        <fullName evidence="4">Acetyltransferase (GNAT) family protein</fullName>
    </submittedName>
    <submittedName>
        <fullName evidence="5">GNAT family acetyltransferase</fullName>
        <ecNumber evidence="5">2.3.1.-</ecNumber>
    </submittedName>
</protein>
<dbReference type="SUPFAM" id="SSF55729">
    <property type="entry name" value="Acyl-CoA N-acyltransferases (Nat)"/>
    <property type="match status" value="1"/>
</dbReference>
<reference evidence="4 6" key="1">
    <citation type="submission" date="2016-10" db="EMBL/GenBank/DDBJ databases">
        <authorList>
            <person name="Varghese N."/>
            <person name="Submissions S."/>
        </authorList>
    </citation>
    <scope>NUCLEOTIDE SEQUENCE [LARGE SCALE GENOMIC DNA]</scope>
    <source>
        <strain evidence="4 6">CGMCC 1.11215</strain>
    </source>
</reference>
<dbReference type="RefSeq" id="WP_092339920.1">
    <property type="nucleotide sequence ID" value="NZ_FNIB01000004.1"/>
</dbReference>
<dbReference type="NCBIfam" id="NF002959">
    <property type="entry name" value="PRK03624.1"/>
    <property type="match status" value="1"/>
</dbReference>
<keyword evidence="2 5" id="KW-0012">Acyltransferase</keyword>
<proteinExistence type="predicted"/>